<keyword evidence="1" id="KW-0732">Signal</keyword>
<dbReference type="OrthoDB" id="504708at2759"/>
<organism evidence="2 3">
    <name type="scientific">Mizuhopecten yessoensis</name>
    <name type="common">Japanese scallop</name>
    <name type="synonym">Patinopecten yessoensis</name>
    <dbReference type="NCBI Taxonomy" id="6573"/>
    <lineage>
        <taxon>Eukaryota</taxon>
        <taxon>Metazoa</taxon>
        <taxon>Spiralia</taxon>
        <taxon>Lophotrochozoa</taxon>
        <taxon>Mollusca</taxon>
        <taxon>Bivalvia</taxon>
        <taxon>Autobranchia</taxon>
        <taxon>Pteriomorphia</taxon>
        <taxon>Pectinida</taxon>
        <taxon>Pectinoidea</taxon>
        <taxon>Pectinidae</taxon>
        <taxon>Mizuhopecten</taxon>
    </lineage>
</organism>
<gene>
    <name evidence="2" type="ORF">KP79_PYT13242</name>
</gene>
<name>A0A210Q8Q5_MIZYE</name>
<dbReference type="Gene3D" id="3.20.20.370">
    <property type="entry name" value="Glycoside hydrolase/deacetylase"/>
    <property type="match status" value="1"/>
</dbReference>
<dbReference type="GO" id="GO:0005975">
    <property type="term" value="P:carbohydrate metabolic process"/>
    <property type="evidence" value="ECO:0007669"/>
    <property type="project" value="InterPro"/>
</dbReference>
<evidence type="ECO:0000313" key="3">
    <source>
        <dbReference type="Proteomes" id="UP000242188"/>
    </source>
</evidence>
<feature type="chain" id="PRO_5012690736" evidence="1">
    <location>
        <begin position="24"/>
        <end position="365"/>
    </location>
</feature>
<dbReference type="InterPro" id="IPR052740">
    <property type="entry name" value="CE4"/>
</dbReference>
<dbReference type="Proteomes" id="UP000242188">
    <property type="component" value="Unassembled WGS sequence"/>
</dbReference>
<sequence length="365" mass="42184">MSTIGSIPLTLICCSVLFPLSISSFLPVCKQGENCLLPDCFCSTFNHPLDPKEIPHIVSFGFSDGVSVAAEELFNRLFRHERKNPNDCPISMTLYISEENTNYPVLQDYSNKAFEIAIKGPSQSNSVIDRGDNLRKEAKRLRSNINMYTNITEEKINGWQSAYLKTEGDAQVKVLQNLNFTYDVSLLYKRKKMADLNPWPFTLDYGWTLPCEIQPCPTDRHPGFWVVPVNAMRDFGDWGACSFIDSCTNKPITVNQTYKYIMDNFRSHYHGNRAPFSIHMHASWMTKEAKHVEAMDLVIHDLLEYDDVYIVNINQTLEWMKRPTELQFIRRFKPWNCTSETGNRSRQEKTDKIPTLDSQYEITIK</sequence>
<dbReference type="InterPro" id="IPR011330">
    <property type="entry name" value="Glyco_hydro/deAcase_b/a-brl"/>
</dbReference>
<reference evidence="2 3" key="1">
    <citation type="journal article" date="2017" name="Nat. Ecol. Evol.">
        <title>Scallop genome provides insights into evolution of bilaterian karyotype and development.</title>
        <authorList>
            <person name="Wang S."/>
            <person name="Zhang J."/>
            <person name="Jiao W."/>
            <person name="Li J."/>
            <person name="Xun X."/>
            <person name="Sun Y."/>
            <person name="Guo X."/>
            <person name="Huan P."/>
            <person name="Dong B."/>
            <person name="Zhang L."/>
            <person name="Hu X."/>
            <person name="Sun X."/>
            <person name="Wang J."/>
            <person name="Zhao C."/>
            <person name="Wang Y."/>
            <person name="Wang D."/>
            <person name="Huang X."/>
            <person name="Wang R."/>
            <person name="Lv J."/>
            <person name="Li Y."/>
            <person name="Zhang Z."/>
            <person name="Liu B."/>
            <person name="Lu W."/>
            <person name="Hui Y."/>
            <person name="Liang J."/>
            <person name="Zhou Z."/>
            <person name="Hou R."/>
            <person name="Li X."/>
            <person name="Liu Y."/>
            <person name="Li H."/>
            <person name="Ning X."/>
            <person name="Lin Y."/>
            <person name="Zhao L."/>
            <person name="Xing Q."/>
            <person name="Dou J."/>
            <person name="Li Y."/>
            <person name="Mao J."/>
            <person name="Guo H."/>
            <person name="Dou H."/>
            <person name="Li T."/>
            <person name="Mu C."/>
            <person name="Jiang W."/>
            <person name="Fu Q."/>
            <person name="Fu X."/>
            <person name="Miao Y."/>
            <person name="Liu J."/>
            <person name="Yu Q."/>
            <person name="Li R."/>
            <person name="Liao H."/>
            <person name="Li X."/>
            <person name="Kong Y."/>
            <person name="Jiang Z."/>
            <person name="Chourrout D."/>
            <person name="Li R."/>
            <person name="Bao Z."/>
        </authorList>
    </citation>
    <scope>NUCLEOTIDE SEQUENCE [LARGE SCALE GENOMIC DNA]</scope>
    <source>
        <strain evidence="2 3">PY_sf001</strain>
    </source>
</reference>
<proteinExistence type="predicted"/>
<dbReference type="SUPFAM" id="SSF88713">
    <property type="entry name" value="Glycoside hydrolase/deacetylase"/>
    <property type="match status" value="1"/>
</dbReference>
<accession>A0A210Q8Q5</accession>
<comment type="caution">
    <text evidence="2">The sequence shown here is derived from an EMBL/GenBank/DDBJ whole genome shotgun (WGS) entry which is preliminary data.</text>
</comment>
<evidence type="ECO:0000313" key="2">
    <source>
        <dbReference type="EMBL" id="OWF45132.1"/>
    </source>
</evidence>
<dbReference type="PANTHER" id="PTHR45985">
    <property type="match status" value="1"/>
</dbReference>
<feature type="signal peptide" evidence="1">
    <location>
        <begin position="1"/>
        <end position="23"/>
    </location>
</feature>
<dbReference type="EMBL" id="NEDP02004568">
    <property type="protein sequence ID" value="OWF45132.1"/>
    <property type="molecule type" value="Genomic_DNA"/>
</dbReference>
<protein>
    <submittedName>
        <fullName evidence="2">Uncharacterized protein</fullName>
    </submittedName>
</protein>
<dbReference type="PANTHER" id="PTHR45985:SF8">
    <property type="entry name" value="CHITIN DEACETYLASE-LIKE 9, ISOFORM A"/>
    <property type="match status" value="1"/>
</dbReference>
<dbReference type="AlphaFoldDB" id="A0A210Q8Q5"/>
<evidence type="ECO:0000256" key="1">
    <source>
        <dbReference type="SAM" id="SignalP"/>
    </source>
</evidence>
<keyword evidence="3" id="KW-1185">Reference proteome</keyword>